<dbReference type="EMBL" id="FNFO01000014">
    <property type="protein sequence ID" value="SDM47650.1"/>
    <property type="molecule type" value="Genomic_DNA"/>
</dbReference>
<feature type="active site" evidence="1">
    <location>
        <position position="207"/>
    </location>
</feature>
<proteinExistence type="predicted"/>
<dbReference type="AlphaFoldDB" id="A0A1G9TJ12"/>
<dbReference type="SUPFAM" id="SSF140931">
    <property type="entry name" value="Fic-like"/>
    <property type="match status" value="1"/>
</dbReference>
<feature type="binding site" evidence="2">
    <location>
        <begin position="248"/>
        <end position="249"/>
    </location>
    <ligand>
        <name>ATP</name>
        <dbReference type="ChEBI" id="CHEBI:30616"/>
    </ligand>
</feature>
<dbReference type="RefSeq" id="WP_089687839.1">
    <property type="nucleotide sequence ID" value="NZ_FNFO01000014.1"/>
</dbReference>
<organism evidence="4 5">
    <name type="scientific">Catalinimonas alkaloidigena</name>
    <dbReference type="NCBI Taxonomy" id="1075417"/>
    <lineage>
        <taxon>Bacteria</taxon>
        <taxon>Pseudomonadati</taxon>
        <taxon>Bacteroidota</taxon>
        <taxon>Cytophagia</taxon>
        <taxon>Cytophagales</taxon>
        <taxon>Catalimonadaceae</taxon>
        <taxon>Catalinimonas</taxon>
    </lineage>
</organism>
<sequence>MRYNWQHPDWPIFRYALAPLEEALFRFAEQTGQVTGLLTRVPDHLQLEATIDLMVAEAIKTSAIEGEYLSRPDVVSSVRNNLGLNPTPEAIRDKRAQGAGELMADARRTFADPLTAEKLFAWHTMLLRQERHLHLGAWRTHEEPMQVVSGALGKEKVHFEAPPSSLVPQEMERFIRWFNETAPGGRHEIKRAPVRSAITHLYFESIHPFEDGNGRIGRVLAEKALSQTLGRPVLLSLSRTIEADKASYYAALQKAQQSNEITPWLLYFVDVIVQAQRQTIALIDFVLAKSRFFDRFRSLLNERQRKVVKKMFDAGPEGFEGGMNARKYVSIAKTSKATATRDLQQLLAWGVLVQAGGGRSTHYHLPL</sequence>
<evidence type="ECO:0000256" key="1">
    <source>
        <dbReference type="PIRSR" id="PIRSR640198-1"/>
    </source>
</evidence>
<dbReference type="GO" id="GO:0005524">
    <property type="term" value="F:ATP binding"/>
    <property type="evidence" value="ECO:0007669"/>
    <property type="project" value="UniProtKB-KW"/>
</dbReference>
<protein>
    <submittedName>
        <fullName evidence="4">Fic family protein</fullName>
    </submittedName>
</protein>
<dbReference type="InterPro" id="IPR036597">
    <property type="entry name" value="Fido-like_dom_sf"/>
</dbReference>
<dbReference type="OrthoDB" id="9814400at2"/>
<reference evidence="4 5" key="1">
    <citation type="submission" date="2016-10" db="EMBL/GenBank/DDBJ databases">
        <authorList>
            <person name="de Groot N.N."/>
        </authorList>
    </citation>
    <scope>NUCLEOTIDE SEQUENCE [LARGE SCALE GENOMIC DNA]</scope>
    <source>
        <strain evidence="4 5">DSM 25186</strain>
    </source>
</reference>
<dbReference type="Gene3D" id="1.10.3290.10">
    <property type="entry name" value="Fido-like domain"/>
    <property type="match status" value="1"/>
</dbReference>
<dbReference type="PANTHER" id="PTHR13504">
    <property type="entry name" value="FIDO DOMAIN-CONTAINING PROTEIN DDB_G0283145"/>
    <property type="match status" value="1"/>
</dbReference>
<dbReference type="Pfam" id="PF13776">
    <property type="entry name" value="DUF4172"/>
    <property type="match status" value="1"/>
</dbReference>
<name>A0A1G9TJ12_9BACT</name>
<dbReference type="PROSITE" id="PS51459">
    <property type="entry name" value="FIDO"/>
    <property type="match status" value="1"/>
</dbReference>
<dbReference type="Proteomes" id="UP000198510">
    <property type="component" value="Unassembled WGS sequence"/>
</dbReference>
<gene>
    <name evidence="4" type="ORF">SAMN05421823_11434</name>
</gene>
<dbReference type="InterPro" id="IPR025230">
    <property type="entry name" value="DUF4172"/>
</dbReference>
<keyword evidence="5" id="KW-1185">Reference proteome</keyword>
<dbReference type="Pfam" id="PF02661">
    <property type="entry name" value="Fic"/>
    <property type="match status" value="1"/>
</dbReference>
<feature type="binding site" evidence="2">
    <location>
        <begin position="211"/>
        <end position="218"/>
    </location>
    <ligand>
        <name>ATP</name>
        <dbReference type="ChEBI" id="CHEBI:30616"/>
    </ligand>
</feature>
<dbReference type="Gene3D" id="1.10.10.10">
    <property type="entry name" value="Winged helix-like DNA-binding domain superfamily/Winged helix DNA-binding domain"/>
    <property type="match status" value="1"/>
</dbReference>
<keyword evidence="2" id="KW-0067">ATP-binding</keyword>
<evidence type="ECO:0000313" key="4">
    <source>
        <dbReference type="EMBL" id="SDM47650.1"/>
    </source>
</evidence>
<dbReference type="InterPro" id="IPR036388">
    <property type="entry name" value="WH-like_DNA-bd_sf"/>
</dbReference>
<feature type="domain" description="Fido" evidence="3">
    <location>
        <begin position="114"/>
        <end position="270"/>
    </location>
</feature>
<evidence type="ECO:0000313" key="5">
    <source>
        <dbReference type="Proteomes" id="UP000198510"/>
    </source>
</evidence>
<keyword evidence="2" id="KW-0547">Nucleotide-binding</keyword>
<evidence type="ECO:0000256" key="2">
    <source>
        <dbReference type="PIRSR" id="PIRSR640198-2"/>
    </source>
</evidence>
<dbReference type="PANTHER" id="PTHR13504:SF33">
    <property type="entry name" value="FIC FAMILY PROTEIN"/>
    <property type="match status" value="1"/>
</dbReference>
<dbReference type="InterPro" id="IPR003812">
    <property type="entry name" value="Fido"/>
</dbReference>
<dbReference type="InterPro" id="IPR040198">
    <property type="entry name" value="Fido_containing"/>
</dbReference>
<evidence type="ECO:0000259" key="3">
    <source>
        <dbReference type="PROSITE" id="PS51459"/>
    </source>
</evidence>
<dbReference type="STRING" id="1075417.SAMN05421823_11434"/>
<accession>A0A1G9TJ12</accession>